<sequence>MDIERLCDIAAKATRHTLQYHVGAEVFGQDVQALIREEIHELYPLRARAQDTSVADLEIACDAAITVAEAYNQAVSDPARINLRWFYHCIQSLLSLDLKPEVLLDGKVDRLRTVQQSLPIITRPASESKSCSSPSTSSNLGLDTLASPPKQSTPSSNNSKRVPAKTAKDKWEDDEIQLMIELKASGMIHRDVATRLGRGQGSVENKYGRVMHIDEWKDYSTLFEARLRPKKTETEDDGCQRPSA</sequence>
<keyword evidence="3" id="KW-1185">Reference proteome</keyword>
<evidence type="ECO:0000313" key="3">
    <source>
        <dbReference type="Proteomes" id="UP000034680"/>
    </source>
</evidence>
<name>A0A0G2FP01_9PEZI</name>
<dbReference type="AlphaFoldDB" id="A0A0G2FP01"/>
<evidence type="ECO:0000313" key="2">
    <source>
        <dbReference type="EMBL" id="KKY35734.1"/>
    </source>
</evidence>
<feature type="region of interest" description="Disordered" evidence="1">
    <location>
        <begin position="124"/>
        <end position="169"/>
    </location>
</feature>
<reference evidence="2 3" key="2">
    <citation type="submission" date="2015-05" db="EMBL/GenBank/DDBJ databases">
        <authorList>
            <person name="Morales-Cruz A."/>
            <person name="Amrine K.C."/>
            <person name="Cantu D."/>
        </authorList>
    </citation>
    <scope>NUCLEOTIDE SEQUENCE [LARGE SCALE GENOMIC DNA]</scope>
    <source>
        <strain evidence="2">DA912</strain>
    </source>
</reference>
<protein>
    <recommendedName>
        <fullName evidence="4">Myb-like domain-containing protein</fullName>
    </recommendedName>
</protein>
<proteinExistence type="predicted"/>
<evidence type="ECO:0000256" key="1">
    <source>
        <dbReference type="SAM" id="MobiDB-lite"/>
    </source>
</evidence>
<dbReference type="OrthoDB" id="5235384at2759"/>
<accession>A0A0G2FP01</accession>
<gene>
    <name evidence="2" type="ORF">UCDDA912_g04342</name>
</gene>
<comment type="caution">
    <text evidence="2">The sequence shown here is derived from an EMBL/GenBank/DDBJ whole genome shotgun (WGS) entry which is preliminary data.</text>
</comment>
<dbReference type="EMBL" id="LCUC01000147">
    <property type="protein sequence ID" value="KKY35734.1"/>
    <property type="molecule type" value="Genomic_DNA"/>
</dbReference>
<feature type="compositionally biased region" description="Low complexity" evidence="1">
    <location>
        <begin position="127"/>
        <end position="138"/>
    </location>
</feature>
<evidence type="ECO:0008006" key="4">
    <source>
        <dbReference type="Google" id="ProtNLM"/>
    </source>
</evidence>
<organism evidence="2 3">
    <name type="scientific">Diaporthe ampelina</name>
    <dbReference type="NCBI Taxonomy" id="1214573"/>
    <lineage>
        <taxon>Eukaryota</taxon>
        <taxon>Fungi</taxon>
        <taxon>Dikarya</taxon>
        <taxon>Ascomycota</taxon>
        <taxon>Pezizomycotina</taxon>
        <taxon>Sordariomycetes</taxon>
        <taxon>Sordariomycetidae</taxon>
        <taxon>Diaporthales</taxon>
        <taxon>Diaporthaceae</taxon>
        <taxon>Diaporthe</taxon>
    </lineage>
</organism>
<reference evidence="2 3" key="1">
    <citation type="submission" date="2015-05" db="EMBL/GenBank/DDBJ databases">
        <title>Distinctive expansion of gene families associated with plant cell wall degradation and secondary metabolism in the genomes of grapevine trunk pathogens.</title>
        <authorList>
            <person name="Lawrence D.P."/>
            <person name="Travadon R."/>
            <person name="Rolshausen P.E."/>
            <person name="Baumgartner K."/>
        </authorList>
    </citation>
    <scope>NUCLEOTIDE SEQUENCE [LARGE SCALE GENOMIC DNA]</scope>
    <source>
        <strain evidence="2">DA912</strain>
    </source>
</reference>
<dbReference type="Proteomes" id="UP000034680">
    <property type="component" value="Unassembled WGS sequence"/>
</dbReference>
<feature type="compositionally biased region" description="Polar residues" evidence="1">
    <location>
        <begin position="149"/>
        <end position="160"/>
    </location>
</feature>